<protein>
    <submittedName>
        <fullName evidence="1">Uncharacterized protein</fullName>
    </submittedName>
</protein>
<sequence length="117" mass="13361">MLTAAYAFSPAKEQQDIKPVVEPVYVMAPFTFVVFEKKDQAIFETSNKEFTLEVDFVSDEYRDSYGVQGGSFDAAEVKEIKDIHVYNEDGEVLNAYVDRLDVQEIVQVIEQELRKPA</sequence>
<organism evidence="1 2">
    <name type="scientific">Acinetobacter higginsii</name>
    <dbReference type="NCBI Taxonomy" id="70347"/>
    <lineage>
        <taxon>Bacteria</taxon>
        <taxon>Pseudomonadati</taxon>
        <taxon>Pseudomonadota</taxon>
        <taxon>Gammaproteobacteria</taxon>
        <taxon>Moraxellales</taxon>
        <taxon>Moraxellaceae</taxon>
        <taxon>Acinetobacter</taxon>
    </lineage>
</organism>
<proteinExistence type="predicted"/>
<evidence type="ECO:0000313" key="2">
    <source>
        <dbReference type="Proteomes" id="UP000013209"/>
    </source>
</evidence>
<dbReference type="PATRIC" id="fig|1144672.3.peg.3507"/>
<dbReference type="AlphaFoldDB" id="N8XF84"/>
<dbReference type="EMBL" id="APPH01000020">
    <property type="protein sequence ID" value="ENV07774.1"/>
    <property type="molecule type" value="Genomic_DNA"/>
</dbReference>
<comment type="caution">
    <text evidence="1">The sequence shown here is derived from an EMBL/GenBank/DDBJ whole genome shotgun (WGS) entry which is preliminary data.</text>
</comment>
<name>N8XF84_9GAMM</name>
<reference evidence="1 2" key="1">
    <citation type="submission" date="2013-02" db="EMBL/GenBank/DDBJ databases">
        <title>The Genome Sequence of Acinetobacter sp. CIP 56.2.</title>
        <authorList>
            <consortium name="The Broad Institute Genome Sequencing Platform"/>
            <consortium name="The Broad Institute Genome Sequencing Center for Infectious Disease"/>
            <person name="Cerqueira G."/>
            <person name="Feldgarden M."/>
            <person name="Courvalin P."/>
            <person name="Perichon B."/>
            <person name="Grillot-Courvalin C."/>
            <person name="Clermont D."/>
            <person name="Rocha E."/>
            <person name="Yoon E.-J."/>
            <person name="Nemec A."/>
            <person name="Walker B."/>
            <person name="Young S.K."/>
            <person name="Zeng Q."/>
            <person name="Gargeya S."/>
            <person name="Fitzgerald M."/>
            <person name="Haas B."/>
            <person name="Abouelleil A."/>
            <person name="Alvarado L."/>
            <person name="Arachchi H.M."/>
            <person name="Berlin A.M."/>
            <person name="Chapman S.B."/>
            <person name="Dewar J."/>
            <person name="Goldberg J."/>
            <person name="Griggs A."/>
            <person name="Gujja S."/>
            <person name="Hansen M."/>
            <person name="Howarth C."/>
            <person name="Imamovic A."/>
            <person name="Larimer J."/>
            <person name="McCowan C."/>
            <person name="Murphy C."/>
            <person name="Neiman D."/>
            <person name="Pearson M."/>
            <person name="Priest M."/>
            <person name="Roberts A."/>
            <person name="Saif S."/>
            <person name="Shea T."/>
            <person name="Sisk P."/>
            <person name="Sykes S."/>
            <person name="Wortman J."/>
            <person name="Nusbaum C."/>
            <person name="Birren B."/>
        </authorList>
    </citation>
    <scope>NUCLEOTIDE SEQUENCE [LARGE SCALE GENOMIC DNA]</scope>
    <source>
        <strain evidence="1 2">CIP 56.2</strain>
    </source>
</reference>
<gene>
    <name evidence="1" type="ORF">F966_03631</name>
</gene>
<dbReference type="eggNOG" id="ENOG50302VT">
    <property type="taxonomic scope" value="Bacteria"/>
</dbReference>
<dbReference type="HOGENOM" id="CLU_1987773_0_0_6"/>
<evidence type="ECO:0000313" key="1">
    <source>
        <dbReference type="EMBL" id="ENV07774.1"/>
    </source>
</evidence>
<dbReference type="STRING" id="1144672.F966_03631"/>
<accession>N8XF84</accession>
<dbReference type="Proteomes" id="UP000013209">
    <property type="component" value="Unassembled WGS sequence"/>
</dbReference>